<keyword evidence="1" id="KW-1133">Transmembrane helix</keyword>
<evidence type="ECO:0000313" key="2">
    <source>
        <dbReference type="EMBL" id="SSX08892.1"/>
    </source>
</evidence>
<gene>
    <name evidence="2" type="primary">CSON000498</name>
</gene>
<dbReference type="Pfam" id="PF13896">
    <property type="entry name" value="Glyco_transf_49"/>
    <property type="match status" value="1"/>
</dbReference>
<keyword evidence="1" id="KW-0812">Transmembrane</keyword>
<dbReference type="EMBL" id="UFQT01001083">
    <property type="protein sequence ID" value="SSX28803.1"/>
    <property type="molecule type" value="Genomic_DNA"/>
</dbReference>
<accession>A0A336KW97</accession>
<name>A0A336KW97_CULSO</name>
<evidence type="ECO:0000313" key="3">
    <source>
        <dbReference type="EMBL" id="SSX28803.1"/>
    </source>
</evidence>
<dbReference type="EMBL" id="UFQS01001083">
    <property type="protein sequence ID" value="SSX08892.1"/>
    <property type="molecule type" value="Genomic_DNA"/>
</dbReference>
<dbReference type="PANTHER" id="PTHR47412">
    <property type="entry name" value="FI01434P-RELATED"/>
    <property type="match status" value="1"/>
</dbReference>
<dbReference type="VEuPathDB" id="VectorBase:CSON000498"/>
<evidence type="ECO:0000256" key="1">
    <source>
        <dbReference type="SAM" id="Phobius"/>
    </source>
</evidence>
<dbReference type="AlphaFoldDB" id="A0A336KW97"/>
<reference evidence="2" key="1">
    <citation type="submission" date="2018-04" db="EMBL/GenBank/DDBJ databases">
        <authorList>
            <person name="Go L.Y."/>
            <person name="Mitchell J.A."/>
        </authorList>
    </citation>
    <scope>NUCLEOTIDE SEQUENCE</scope>
    <source>
        <tissue evidence="2">Whole organism</tissue>
    </source>
</reference>
<reference evidence="3" key="2">
    <citation type="submission" date="2018-07" db="EMBL/GenBank/DDBJ databases">
        <authorList>
            <person name="Quirk P.G."/>
            <person name="Krulwich T.A."/>
        </authorList>
    </citation>
    <scope>NUCLEOTIDE SEQUENCE</scope>
</reference>
<dbReference type="PANTHER" id="PTHR47412:SF1">
    <property type="entry name" value="FI01434P-RELATED"/>
    <property type="match status" value="1"/>
</dbReference>
<feature type="transmembrane region" description="Helical" evidence="1">
    <location>
        <begin position="12"/>
        <end position="31"/>
    </location>
</feature>
<organism evidence="2">
    <name type="scientific">Culicoides sonorensis</name>
    <name type="common">Biting midge</name>
    <dbReference type="NCBI Taxonomy" id="179676"/>
    <lineage>
        <taxon>Eukaryota</taxon>
        <taxon>Metazoa</taxon>
        <taxon>Ecdysozoa</taxon>
        <taxon>Arthropoda</taxon>
        <taxon>Hexapoda</taxon>
        <taxon>Insecta</taxon>
        <taxon>Pterygota</taxon>
        <taxon>Neoptera</taxon>
        <taxon>Endopterygota</taxon>
        <taxon>Diptera</taxon>
        <taxon>Nematocera</taxon>
        <taxon>Chironomoidea</taxon>
        <taxon>Ceratopogonidae</taxon>
        <taxon>Ceratopogoninae</taxon>
        <taxon>Culicoides</taxon>
        <taxon>Monoculicoides</taxon>
    </lineage>
</organism>
<sequence>MSSQIPRKCSLTIIVQCLILLSSLVFVFHVGRNSKMCASVTYLERNGSEIINNNFSLIKIPKKYNNKTELFKNLSKKMNCNNKKNDFRIERRGSYWVLKNYIPAKFVPKCYESVTYTTHADFTFLDNLIGLVKRWLAPISVAVYAPGTDFQIALKSVMYLRNCAKEFPLIRKFVTFHFYLDRNHTPNNIIKNISHHESKYECYVIPPYIDIDRQSAYKSMKNLEYPVNVGRNIAREAALTHFLLASDIELYPNKGLAEAFLKMYSTLPITQGKQVFVLPIFEVEDGENLPSNKSMLQGMLETGKAISFQFKICPSCHSFPGQHEWISSESGSEMKIFSTTKRIGNFSHWEPIFIGTHDEPLYEELLSWEGASDKMTQAFTLCLMDYNFHVLSDGFLVHRQGIKSQDTFLKMHPPEVVRKSNSLIKTEILPQIHLLYGTRNECKYFEK</sequence>
<dbReference type="OMA" id="MYKVQAN"/>
<proteinExistence type="predicted"/>
<keyword evidence="1" id="KW-0472">Membrane</keyword>
<protein>
    <submittedName>
        <fullName evidence="2">CSON000498 protein</fullName>
    </submittedName>
</protein>